<dbReference type="Pfam" id="PF00535">
    <property type="entry name" value="Glycos_transf_2"/>
    <property type="match status" value="1"/>
</dbReference>
<protein>
    <submittedName>
        <fullName evidence="2">Glycosyltransferase involved in cell wall bisynthesis</fullName>
    </submittedName>
</protein>
<sequence>MFEITIPVLNEEETLEENVLKSLHFVKSEITENFRIIIADNGSTDNTQQIGEQLARNNSEIRFVKVPRRGVGLALRTSWMASEATVVGYMDLDLATDLSHLKEVYQLLFVEKSCDIVNGSRLLSKSKVKNRSLLREITSRGFNLIVKNYLGVGITDGMCGFKYFNREVAQNLIETGIDLDGWFFSTEILVKGDWSGKKITEIPVKWTDDPNSKVNVKNLSKQYFKEILRLKKEKKGFFNKNI</sequence>
<dbReference type="InterPro" id="IPR001173">
    <property type="entry name" value="Glyco_trans_2-like"/>
</dbReference>
<gene>
    <name evidence="2" type="ORF">SAMN05443431_101486</name>
</gene>
<dbReference type="PANTHER" id="PTHR10859:SF91">
    <property type="entry name" value="DOLICHYL-PHOSPHATE BETA-GLUCOSYLTRANSFERASE"/>
    <property type="match status" value="1"/>
</dbReference>
<evidence type="ECO:0000313" key="3">
    <source>
        <dbReference type="Proteomes" id="UP000199559"/>
    </source>
</evidence>
<dbReference type="STRING" id="1144750.SAMN05443431_101486"/>
<evidence type="ECO:0000313" key="2">
    <source>
        <dbReference type="EMBL" id="SFI61888.1"/>
    </source>
</evidence>
<dbReference type="Proteomes" id="UP000199559">
    <property type="component" value="Unassembled WGS sequence"/>
</dbReference>
<dbReference type="RefSeq" id="WP_090837159.1">
    <property type="nucleotide sequence ID" value="NZ_FORM01000001.1"/>
</dbReference>
<dbReference type="GO" id="GO:0006487">
    <property type="term" value="P:protein N-linked glycosylation"/>
    <property type="evidence" value="ECO:0007669"/>
    <property type="project" value="TreeGrafter"/>
</dbReference>
<proteinExistence type="predicted"/>
<dbReference type="PANTHER" id="PTHR10859">
    <property type="entry name" value="GLYCOSYL TRANSFERASE"/>
    <property type="match status" value="1"/>
</dbReference>
<keyword evidence="3" id="KW-1185">Reference proteome</keyword>
<dbReference type="SUPFAM" id="SSF53448">
    <property type="entry name" value="Nucleotide-diphospho-sugar transferases"/>
    <property type="match status" value="1"/>
</dbReference>
<accession>A0A1I3JPE7</accession>
<keyword evidence="2" id="KW-0808">Transferase</keyword>
<reference evidence="3" key="1">
    <citation type="submission" date="2016-10" db="EMBL/GenBank/DDBJ databases">
        <authorList>
            <person name="Varghese N."/>
            <person name="Submissions S."/>
        </authorList>
    </citation>
    <scope>NUCLEOTIDE SEQUENCE [LARGE SCALE GENOMIC DNA]</scope>
    <source>
        <strain evidence="3">DSM 28881</strain>
    </source>
</reference>
<evidence type="ECO:0000259" key="1">
    <source>
        <dbReference type="Pfam" id="PF00535"/>
    </source>
</evidence>
<name>A0A1I3JPE7_9FLAO</name>
<dbReference type="EMBL" id="FORM01000001">
    <property type="protein sequence ID" value="SFI61888.1"/>
    <property type="molecule type" value="Genomic_DNA"/>
</dbReference>
<feature type="domain" description="Glycosyltransferase 2-like" evidence="1">
    <location>
        <begin position="4"/>
        <end position="171"/>
    </location>
</feature>
<organism evidence="2 3">
    <name type="scientific">Olleya namhaensis</name>
    <dbReference type="NCBI Taxonomy" id="1144750"/>
    <lineage>
        <taxon>Bacteria</taxon>
        <taxon>Pseudomonadati</taxon>
        <taxon>Bacteroidota</taxon>
        <taxon>Flavobacteriia</taxon>
        <taxon>Flavobacteriales</taxon>
        <taxon>Flavobacteriaceae</taxon>
    </lineage>
</organism>
<dbReference type="GO" id="GO:0016740">
    <property type="term" value="F:transferase activity"/>
    <property type="evidence" value="ECO:0007669"/>
    <property type="project" value="UniProtKB-KW"/>
</dbReference>
<dbReference type="InterPro" id="IPR029044">
    <property type="entry name" value="Nucleotide-diphossugar_trans"/>
</dbReference>
<dbReference type="AlphaFoldDB" id="A0A1I3JPE7"/>
<dbReference type="Gene3D" id="3.90.550.10">
    <property type="entry name" value="Spore Coat Polysaccharide Biosynthesis Protein SpsA, Chain A"/>
    <property type="match status" value="1"/>
</dbReference>